<dbReference type="PANTHER" id="PTHR33362">
    <property type="entry name" value="SIALIC ACID TRAP TRANSPORTER PERMEASE PROTEIN SIAT-RELATED"/>
    <property type="match status" value="1"/>
</dbReference>
<dbReference type="GO" id="GO:0022857">
    <property type="term" value="F:transmembrane transporter activity"/>
    <property type="evidence" value="ECO:0007669"/>
    <property type="project" value="UniProtKB-UniRule"/>
</dbReference>
<evidence type="ECO:0000313" key="9">
    <source>
        <dbReference type="EMBL" id="SFD15223.1"/>
    </source>
</evidence>
<sequence length="436" mass="46127">MSSLEIGFAAMGVLLVLLALRVPIGVVLGLVSLGGIYAIMGERATIGVTRSMVFEFVAKWELSAIPMFLLMGAVAFHSGLTRGLFDCARLWLSRLPGGLAVATNYASAGFAAASGSSLATAAAMARLAVPEMLRYNYAPSLATAVVAASGTIGTMIPPSILFVLYGMFTGQSIGMLLLAGVLPGLLTAVIYGVMIIIRCKMNPDLAPPIAEEVTWSDRFHALRDIAPLPILILAVIGSMYSGWATATEAAGFGAFAAIIIATVRGSMSRSVLFDSILDTLRSTGTIFYIAIGAILFSRFLTFAGVPQFMSEMADQFAYNPLLLLAVIGGIYLVLGMFLDPMGLLLLTIPIFLPFFEAAEMNLIWIGVLVVKFIEISLITPPVGLNAFVVRGVIGDAVPLGQIFKGLIWFLGAEVLIVGLLVAFPEISLAIPMSMQN</sequence>
<comment type="subcellular location">
    <subcellularLocation>
        <location evidence="1 7">Cell inner membrane</location>
        <topology evidence="1 7">Multi-pass membrane protein</topology>
    </subcellularLocation>
</comment>
<feature type="transmembrane region" description="Helical" evidence="7">
    <location>
        <begin position="317"/>
        <end position="338"/>
    </location>
</feature>
<dbReference type="EMBL" id="FOLX01000002">
    <property type="protein sequence ID" value="SFD15223.1"/>
    <property type="molecule type" value="Genomic_DNA"/>
</dbReference>
<dbReference type="OrthoDB" id="9790209at2"/>
<dbReference type="Proteomes" id="UP000231644">
    <property type="component" value="Unassembled WGS sequence"/>
</dbReference>
<reference evidence="9 10" key="1">
    <citation type="submission" date="2016-10" db="EMBL/GenBank/DDBJ databases">
        <authorList>
            <person name="de Groot N.N."/>
        </authorList>
    </citation>
    <scope>NUCLEOTIDE SEQUENCE [LARGE SCALE GENOMIC DNA]</scope>
    <source>
        <strain evidence="9 10">DSM 29619</strain>
    </source>
</reference>
<gene>
    <name evidence="9" type="ORF">SAMN05421762_3404</name>
</gene>
<evidence type="ECO:0000256" key="3">
    <source>
        <dbReference type="ARBA" id="ARBA00022519"/>
    </source>
</evidence>
<feature type="transmembrane region" description="Helical" evidence="7">
    <location>
        <begin position="350"/>
        <end position="373"/>
    </location>
</feature>
<evidence type="ECO:0000259" key="8">
    <source>
        <dbReference type="Pfam" id="PF06808"/>
    </source>
</evidence>
<comment type="similarity">
    <text evidence="7">Belongs to the TRAP transporter large permease family.</text>
</comment>
<dbReference type="InterPro" id="IPR004681">
    <property type="entry name" value="TRAP_DctM"/>
</dbReference>
<keyword evidence="4 7" id="KW-0812">Transmembrane</keyword>
<dbReference type="Pfam" id="PF06808">
    <property type="entry name" value="DctM"/>
    <property type="match status" value="1"/>
</dbReference>
<evidence type="ECO:0000256" key="4">
    <source>
        <dbReference type="ARBA" id="ARBA00022692"/>
    </source>
</evidence>
<comment type="subunit">
    <text evidence="7">The complex comprises the extracytoplasmic solute receptor protein and the two transmembrane proteins.</text>
</comment>
<dbReference type="GO" id="GO:0005886">
    <property type="term" value="C:plasma membrane"/>
    <property type="evidence" value="ECO:0007669"/>
    <property type="project" value="UniProtKB-SubCell"/>
</dbReference>
<feature type="transmembrane region" description="Helical" evidence="7">
    <location>
        <begin position="6"/>
        <end position="39"/>
    </location>
</feature>
<evidence type="ECO:0000256" key="2">
    <source>
        <dbReference type="ARBA" id="ARBA00022475"/>
    </source>
</evidence>
<dbReference type="PIRSF" id="PIRSF006066">
    <property type="entry name" value="HI0050"/>
    <property type="match status" value="1"/>
</dbReference>
<keyword evidence="6 7" id="KW-0472">Membrane</keyword>
<dbReference type="NCBIfam" id="TIGR00786">
    <property type="entry name" value="dctM"/>
    <property type="match status" value="1"/>
</dbReference>
<feature type="transmembrane region" description="Helical" evidence="7">
    <location>
        <begin position="105"/>
        <end position="129"/>
    </location>
</feature>
<evidence type="ECO:0000256" key="5">
    <source>
        <dbReference type="ARBA" id="ARBA00022989"/>
    </source>
</evidence>
<evidence type="ECO:0000313" key="10">
    <source>
        <dbReference type="Proteomes" id="UP000231644"/>
    </source>
</evidence>
<dbReference type="AlphaFoldDB" id="A0A1I1Q7L8"/>
<name>A0A1I1Q7L8_9RHOB</name>
<feature type="transmembrane region" description="Helical" evidence="7">
    <location>
        <begin position="249"/>
        <end position="265"/>
    </location>
</feature>
<dbReference type="InterPro" id="IPR010656">
    <property type="entry name" value="DctM"/>
</dbReference>
<accession>A0A1I1Q7L8</accession>
<dbReference type="STRING" id="517719.SAMN05421762_3404"/>
<evidence type="ECO:0000256" key="6">
    <source>
        <dbReference type="ARBA" id="ARBA00023136"/>
    </source>
</evidence>
<dbReference type="PANTHER" id="PTHR33362:SF5">
    <property type="entry name" value="C4-DICARBOXYLATE TRAP TRANSPORTER LARGE PERMEASE PROTEIN DCTM"/>
    <property type="match status" value="1"/>
</dbReference>
<feature type="transmembrane region" description="Helical" evidence="7">
    <location>
        <begin position="173"/>
        <end position="197"/>
    </location>
</feature>
<keyword evidence="7" id="KW-0813">Transport</keyword>
<comment type="function">
    <text evidence="7">Part of the tripartite ATP-independent periplasmic (TRAP) transport system.</text>
</comment>
<feature type="transmembrane region" description="Helical" evidence="7">
    <location>
        <begin position="406"/>
        <end position="430"/>
    </location>
</feature>
<evidence type="ECO:0000256" key="7">
    <source>
        <dbReference type="RuleBase" id="RU369079"/>
    </source>
</evidence>
<keyword evidence="10" id="KW-1185">Reference proteome</keyword>
<proteinExistence type="inferred from homology"/>
<protein>
    <recommendedName>
        <fullName evidence="7">TRAP transporter large permease protein</fullName>
    </recommendedName>
</protein>
<feature type="domain" description="TRAP C4-dicarboxylate transport system permease DctM subunit" evidence="8">
    <location>
        <begin position="12"/>
        <end position="426"/>
    </location>
</feature>
<evidence type="ECO:0000256" key="1">
    <source>
        <dbReference type="ARBA" id="ARBA00004429"/>
    </source>
</evidence>
<keyword evidence="2" id="KW-1003">Cell membrane</keyword>
<feature type="transmembrane region" description="Helical" evidence="7">
    <location>
        <begin position="141"/>
        <end position="167"/>
    </location>
</feature>
<keyword evidence="3 7" id="KW-0997">Cell inner membrane</keyword>
<organism evidence="9 10">
    <name type="scientific">Pseudooceanicola nitratireducens</name>
    <dbReference type="NCBI Taxonomy" id="517719"/>
    <lineage>
        <taxon>Bacteria</taxon>
        <taxon>Pseudomonadati</taxon>
        <taxon>Pseudomonadota</taxon>
        <taxon>Alphaproteobacteria</taxon>
        <taxon>Rhodobacterales</taxon>
        <taxon>Paracoccaceae</taxon>
        <taxon>Pseudooceanicola</taxon>
    </lineage>
</organism>
<dbReference type="RefSeq" id="WP_093454588.1">
    <property type="nucleotide sequence ID" value="NZ_BAABWI010000007.1"/>
</dbReference>
<feature type="transmembrane region" description="Helical" evidence="7">
    <location>
        <begin position="60"/>
        <end position="85"/>
    </location>
</feature>
<feature type="transmembrane region" description="Helical" evidence="7">
    <location>
        <begin position="225"/>
        <end position="243"/>
    </location>
</feature>
<feature type="transmembrane region" description="Helical" evidence="7">
    <location>
        <begin position="286"/>
        <end position="305"/>
    </location>
</feature>
<keyword evidence="5 7" id="KW-1133">Transmembrane helix</keyword>